<dbReference type="HOGENOM" id="CLU_2224266_0_0_1"/>
<evidence type="ECO:0000313" key="2">
    <source>
        <dbReference type="EMBL" id="KIK22704.1"/>
    </source>
</evidence>
<evidence type="ECO:0000256" key="1">
    <source>
        <dbReference type="SAM" id="MobiDB-lite"/>
    </source>
</evidence>
<gene>
    <name evidence="2" type="ORF">PISMIDRAFT_493096</name>
</gene>
<protein>
    <submittedName>
        <fullName evidence="2">Uncharacterized protein</fullName>
    </submittedName>
</protein>
<proteinExistence type="predicted"/>
<dbReference type="Proteomes" id="UP000054018">
    <property type="component" value="Unassembled WGS sequence"/>
</dbReference>
<keyword evidence="3" id="KW-1185">Reference proteome</keyword>
<organism evidence="2 3">
    <name type="scientific">Pisolithus microcarpus 441</name>
    <dbReference type="NCBI Taxonomy" id="765257"/>
    <lineage>
        <taxon>Eukaryota</taxon>
        <taxon>Fungi</taxon>
        <taxon>Dikarya</taxon>
        <taxon>Basidiomycota</taxon>
        <taxon>Agaricomycotina</taxon>
        <taxon>Agaricomycetes</taxon>
        <taxon>Agaricomycetidae</taxon>
        <taxon>Boletales</taxon>
        <taxon>Sclerodermatineae</taxon>
        <taxon>Pisolithaceae</taxon>
        <taxon>Pisolithus</taxon>
    </lineage>
</organism>
<name>A0A0C9Z9N3_9AGAM</name>
<evidence type="ECO:0000313" key="3">
    <source>
        <dbReference type="Proteomes" id="UP000054018"/>
    </source>
</evidence>
<reference evidence="3" key="2">
    <citation type="submission" date="2015-01" db="EMBL/GenBank/DDBJ databases">
        <title>Evolutionary Origins and Diversification of the Mycorrhizal Mutualists.</title>
        <authorList>
            <consortium name="DOE Joint Genome Institute"/>
            <consortium name="Mycorrhizal Genomics Consortium"/>
            <person name="Kohler A."/>
            <person name="Kuo A."/>
            <person name="Nagy L.G."/>
            <person name="Floudas D."/>
            <person name="Copeland A."/>
            <person name="Barry K.W."/>
            <person name="Cichocki N."/>
            <person name="Veneault-Fourrey C."/>
            <person name="LaButti K."/>
            <person name="Lindquist E.A."/>
            <person name="Lipzen A."/>
            <person name="Lundell T."/>
            <person name="Morin E."/>
            <person name="Murat C."/>
            <person name="Riley R."/>
            <person name="Ohm R."/>
            <person name="Sun H."/>
            <person name="Tunlid A."/>
            <person name="Henrissat B."/>
            <person name="Grigoriev I.V."/>
            <person name="Hibbett D.S."/>
            <person name="Martin F."/>
        </authorList>
    </citation>
    <scope>NUCLEOTIDE SEQUENCE [LARGE SCALE GENOMIC DNA]</scope>
    <source>
        <strain evidence="3">441</strain>
    </source>
</reference>
<dbReference type="AlphaFoldDB" id="A0A0C9Z9N3"/>
<sequence length="106" mass="12133">MEYTIPRGRREVSIRTRGRVSANRPIPLGLARHCPPSPTPCSPSHRQLERAMRLTRSVGPSIRIQSRAARLSSLVNPQSSRQRFRCTSKPVYDQCILYSLFRHIHA</sequence>
<reference evidence="2 3" key="1">
    <citation type="submission" date="2014-04" db="EMBL/GenBank/DDBJ databases">
        <authorList>
            <consortium name="DOE Joint Genome Institute"/>
            <person name="Kuo A."/>
            <person name="Kohler A."/>
            <person name="Costa M.D."/>
            <person name="Nagy L.G."/>
            <person name="Floudas D."/>
            <person name="Copeland A."/>
            <person name="Barry K.W."/>
            <person name="Cichocki N."/>
            <person name="Veneault-Fourrey C."/>
            <person name="LaButti K."/>
            <person name="Lindquist E.A."/>
            <person name="Lipzen A."/>
            <person name="Lundell T."/>
            <person name="Morin E."/>
            <person name="Murat C."/>
            <person name="Sun H."/>
            <person name="Tunlid A."/>
            <person name="Henrissat B."/>
            <person name="Grigoriev I.V."/>
            <person name="Hibbett D.S."/>
            <person name="Martin F."/>
            <person name="Nordberg H.P."/>
            <person name="Cantor M.N."/>
            <person name="Hua S.X."/>
        </authorList>
    </citation>
    <scope>NUCLEOTIDE SEQUENCE [LARGE SCALE GENOMIC DNA]</scope>
    <source>
        <strain evidence="2 3">441</strain>
    </source>
</reference>
<accession>A0A0C9Z9N3</accession>
<feature type="region of interest" description="Disordered" evidence="1">
    <location>
        <begin position="26"/>
        <end position="45"/>
    </location>
</feature>
<dbReference type="EMBL" id="KN833736">
    <property type="protein sequence ID" value="KIK22704.1"/>
    <property type="molecule type" value="Genomic_DNA"/>
</dbReference>